<evidence type="ECO:0000313" key="1">
    <source>
        <dbReference type="EMBL" id="KAJ2980547.1"/>
    </source>
</evidence>
<evidence type="ECO:0000313" key="2">
    <source>
        <dbReference type="Proteomes" id="UP001144978"/>
    </source>
</evidence>
<gene>
    <name evidence="1" type="ORF">NUW54_g10990</name>
</gene>
<proteinExistence type="predicted"/>
<dbReference type="EMBL" id="JANSHE010004136">
    <property type="protein sequence ID" value="KAJ2980547.1"/>
    <property type="molecule type" value="Genomic_DNA"/>
</dbReference>
<comment type="caution">
    <text evidence="1">The sequence shown here is derived from an EMBL/GenBank/DDBJ whole genome shotgun (WGS) entry which is preliminary data.</text>
</comment>
<protein>
    <submittedName>
        <fullName evidence="1">Uncharacterized protein</fullName>
    </submittedName>
</protein>
<sequence length="72" mass="8752">MSDFLYNISTFVLVAILHFAFIAFFFWFCRKLMQYDHWAVQRMDDERTTRHAGSKVWRDRYVTTSFPSICDD</sequence>
<reference evidence="1" key="1">
    <citation type="submission" date="2022-08" db="EMBL/GenBank/DDBJ databases">
        <title>Genome Sequence of Pycnoporus sanguineus.</title>
        <authorList>
            <person name="Buettner E."/>
        </authorList>
    </citation>
    <scope>NUCLEOTIDE SEQUENCE</scope>
    <source>
        <strain evidence="1">CG-C14</strain>
    </source>
</reference>
<organism evidence="1 2">
    <name type="scientific">Trametes sanguinea</name>
    <dbReference type="NCBI Taxonomy" id="158606"/>
    <lineage>
        <taxon>Eukaryota</taxon>
        <taxon>Fungi</taxon>
        <taxon>Dikarya</taxon>
        <taxon>Basidiomycota</taxon>
        <taxon>Agaricomycotina</taxon>
        <taxon>Agaricomycetes</taxon>
        <taxon>Polyporales</taxon>
        <taxon>Polyporaceae</taxon>
        <taxon>Trametes</taxon>
    </lineage>
</organism>
<dbReference type="Proteomes" id="UP001144978">
    <property type="component" value="Unassembled WGS sequence"/>
</dbReference>
<name>A0ACC1NMQ1_9APHY</name>
<keyword evidence="2" id="KW-1185">Reference proteome</keyword>
<accession>A0ACC1NMQ1</accession>